<dbReference type="InterPro" id="IPR039910">
    <property type="entry name" value="D15-like"/>
</dbReference>
<evidence type="ECO:0000313" key="8">
    <source>
        <dbReference type="Proteomes" id="UP000075606"/>
    </source>
</evidence>
<reference evidence="7 8" key="1">
    <citation type="submission" date="2016-01" db="EMBL/GenBank/DDBJ databases">
        <title>Genome sequencing of Roseivirga spongicola UST030701-084.</title>
        <authorList>
            <person name="Selvaratnam C."/>
            <person name="Thevarajoo S."/>
            <person name="Goh K.M."/>
            <person name="Ee R."/>
            <person name="Chan K.-G."/>
            <person name="Chong C.S."/>
        </authorList>
    </citation>
    <scope>NUCLEOTIDE SEQUENCE [LARGE SCALE GENOMIC DNA]</scope>
    <source>
        <strain evidence="7 8">UST030701-084</strain>
    </source>
</reference>
<comment type="subcellular location">
    <subcellularLocation>
        <location evidence="1">Membrane</location>
    </subcellularLocation>
</comment>
<dbReference type="RefSeq" id="WP_068216376.1">
    <property type="nucleotide sequence ID" value="NZ_CP139724.1"/>
</dbReference>
<keyword evidence="4" id="KW-0472">Membrane</keyword>
<protein>
    <recommendedName>
        <fullName evidence="6">Bacterial surface antigen (D15) domain-containing protein</fullName>
    </recommendedName>
</protein>
<evidence type="ECO:0000256" key="1">
    <source>
        <dbReference type="ARBA" id="ARBA00004370"/>
    </source>
</evidence>
<keyword evidence="3" id="KW-0732">Signal</keyword>
<proteinExistence type="predicted"/>
<sequence>MKLKATIGLLIALTFISSCSVRRFVPEDKYLLRSASVSMESEEKRGDLGEVSSELNAVLKPQPNSVFLGMRLGLLYHYKAQREKPGFIIRYLNKKFGEEPVYLSDLDSARIIELLDNRLENNGFFHSNVSSKTKIKRHLASVNFKAELGKPYELATYQLDSTKGSVFVEIDSTLSETLLPEEARFNLDLLKAERQRIDKRLKSRGYYNFNEDFLIFEADTNQYDNRKFDLFLRLKNDVPRKSLLPYTLEEINVFPDYSLNQEKTENDTITLNGINFIQNPVFFKPKRMEPYILLHKGQTYNPDTSRLTSSRLSSIGAYRFVNIRYESINPNDTTSDTLKLKANIFLSPLKKRSVRAELQAVTKSNGFAGPAMALVYSNRNLFKGGETFNLTGNLGYEVQLGSGGTTTGLSSTQFGFKAGLIVPRLLLPFNINDRYLYSVPKTNMSVGFDFFDRSELYSLRSLNLRFGYNWRKNRAVYHEVNPISVDYVNTSNVSPEFQEILDQNRFLQSSFQKQLIAGVTYTFVWNQLALADKRNPILLVANVDIAGSGLDLLSNKTNDEGKETLFGTAYAQYAKADFNFVYNYRLSSSQRIVARLFGGYGLPYGNSETLPFARQFFSGGPSSVRAFRTRSLGPGTYNPSDADQGSFFDRSGDIRLEANIEYRFPIYSFLKGALFADAGNVWLTKENSDLPGGKFSSDFMNELGVGVGAGMRVDIQNFVIRFDLATPLNKPYLPRGERFSADFKEFLFNFAIGYPF</sequence>
<dbReference type="PANTHER" id="PTHR12815">
    <property type="entry name" value="SORTING AND ASSEMBLY MACHINERY SAMM50 PROTEIN FAMILY MEMBER"/>
    <property type="match status" value="1"/>
</dbReference>
<dbReference type="Gene3D" id="2.40.160.50">
    <property type="entry name" value="membrane protein fhac: a member of the omp85/tpsb transporter family"/>
    <property type="match status" value="1"/>
</dbReference>
<dbReference type="Pfam" id="PF01103">
    <property type="entry name" value="Omp85"/>
    <property type="match status" value="1"/>
</dbReference>
<evidence type="ECO:0000256" key="4">
    <source>
        <dbReference type="ARBA" id="ARBA00023136"/>
    </source>
</evidence>
<dbReference type="OrthoDB" id="9814535at2"/>
<dbReference type="STRING" id="333140.AWW68_02860"/>
<name>A0A150XG77_9BACT</name>
<evidence type="ECO:0000256" key="5">
    <source>
        <dbReference type="ARBA" id="ARBA00023237"/>
    </source>
</evidence>
<feature type="domain" description="Bacterial surface antigen (D15)" evidence="6">
    <location>
        <begin position="380"/>
        <end position="753"/>
    </location>
</feature>
<dbReference type="Proteomes" id="UP000075606">
    <property type="component" value="Unassembled WGS sequence"/>
</dbReference>
<organism evidence="7 8">
    <name type="scientific">Roseivirga spongicola</name>
    <dbReference type="NCBI Taxonomy" id="333140"/>
    <lineage>
        <taxon>Bacteria</taxon>
        <taxon>Pseudomonadati</taxon>
        <taxon>Bacteroidota</taxon>
        <taxon>Cytophagia</taxon>
        <taxon>Cytophagales</taxon>
        <taxon>Roseivirgaceae</taxon>
        <taxon>Roseivirga</taxon>
    </lineage>
</organism>
<dbReference type="PANTHER" id="PTHR12815:SF47">
    <property type="entry name" value="TRANSLOCATION AND ASSEMBLY MODULE SUBUNIT TAMA"/>
    <property type="match status" value="1"/>
</dbReference>
<keyword evidence="8" id="KW-1185">Reference proteome</keyword>
<evidence type="ECO:0000259" key="6">
    <source>
        <dbReference type="Pfam" id="PF01103"/>
    </source>
</evidence>
<evidence type="ECO:0000256" key="2">
    <source>
        <dbReference type="ARBA" id="ARBA00022692"/>
    </source>
</evidence>
<dbReference type="InterPro" id="IPR000184">
    <property type="entry name" value="Bac_surfAg_D15"/>
</dbReference>
<evidence type="ECO:0000313" key="7">
    <source>
        <dbReference type="EMBL" id="KYG77725.1"/>
    </source>
</evidence>
<comment type="caution">
    <text evidence="7">The sequence shown here is derived from an EMBL/GenBank/DDBJ whole genome shotgun (WGS) entry which is preliminary data.</text>
</comment>
<dbReference type="PROSITE" id="PS51257">
    <property type="entry name" value="PROKAR_LIPOPROTEIN"/>
    <property type="match status" value="1"/>
</dbReference>
<dbReference type="GO" id="GO:0019867">
    <property type="term" value="C:outer membrane"/>
    <property type="evidence" value="ECO:0007669"/>
    <property type="project" value="InterPro"/>
</dbReference>
<keyword evidence="5" id="KW-0998">Cell outer membrane</keyword>
<dbReference type="AlphaFoldDB" id="A0A150XG77"/>
<evidence type="ECO:0000256" key="3">
    <source>
        <dbReference type="ARBA" id="ARBA00022729"/>
    </source>
</evidence>
<keyword evidence="2" id="KW-0812">Transmembrane</keyword>
<accession>A0A150XG77</accession>
<gene>
    <name evidence="7" type="ORF">AWW68_02860</name>
</gene>
<dbReference type="EMBL" id="LRPC01000001">
    <property type="protein sequence ID" value="KYG77725.1"/>
    <property type="molecule type" value="Genomic_DNA"/>
</dbReference>